<protein>
    <submittedName>
        <fullName evidence="2">XaxA</fullName>
    </submittedName>
</protein>
<keyword evidence="1" id="KW-0175">Coiled coil</keyword>
<proteinExistence type="predicted"/>
<dbReference type="AlphaFoldDB" id="A0A502GW55"/>
<reference evidence="2 3" key="1">
    <citation type="journal article" date="2019" name="Environ. Microbiol.">
        <title>Species interactions and distinct microbial communities in high Arctic permafrost affected cryosols are associated with the CH4 and CO2 gas fluxes.</title>
        <authorList>
            <person name="Altshuler I."/>
            <person name="Hamel J."/>
            <person name="Turney S."/>
            <person name="Magnuson E."/>
            <person name="Levesque R."/>
            <person name="Greer C."/>
            <person name="Whyte L.G."/>
        </authorList>
    </citation>
    <scope>NUCLEOTIDE SEQUENCE [LARGE SCALE GENOMIC DNA]</scope>
    <source>
        <strain evidence="2 3">E3</strain>
    </source>
</reference>
<sequence length="398" mass="44637">MLEPNDTTNSHNLPQKVLRMISSSYTEVARSPGVLTKEDLIKIKTYVRNALFLPSGLLEVVEFLKYRTCGIAGLEPEDILILFQKIKLHALSWEIMQDNVIQQNTSLKLTASKVIDNGNQIISAIKKMPLMARISDTLEDFSDTELEGMKYTTDDDRSAFAIGDIIQLMAYDIAMAHWFTQQVKDRITDFKVELAGGELSDGNQSIGLQSDVDLKYQILERNDRIKSIADNKALIATKTNQITQLAIDYDYYVKMSFSAGLPILWWISASIYGPKAETTRKERNKLQAEVNALNHLVTNQENLQRALDSTKANFADLAIRMLGAEASLNILNTMWQTILSNLNASMEQFAGINDALRLSTFATDFANVIAPWADVRHSADKLQAELTAALDEFERSVC</sequence>
<organism evidence="2 3">
    <name type="scientific">Pseudomonas arsenicoxydans</name>
    <dbReference type="NCBI Taxonomy" id="702115"/>
    <lineage>
        <taxon>Bacteria</taxon>
        <taxon>Pseudomonadati</taxon>
        <taxon>Pseudomonadota</taxon>
        <taxon>Gammaproteobacteria</taxon>
        <taxon>Pseudomonadales</taxon>
        <taxon>Pseudomonadaceae</taxon>
        <taxon>Pseudomonas</taxon>
    </lineage>
</organism>
<dbReference type="EMBL" id="RCZE01000026">
    <property type="protein sequence ID" value="TPG65702.1"/>
    <property type="molecule type" value="Genomic_DNA"/>
</dbReference>
<evidence type="ECO:0000313" key="2">
    <source>
        <dbReference type="EMBL" id="TPG65702.1"/>
    </source>
</evidence>
<evidence type="ECO:0000256" key="1">
    <source>
        <dbReference type="SAM" id="Coils"/>
    </source>
</evidence>
<dbReference type="CDD" id="cd22657">
    <property type="entry name" value="ClyA_XaxA-like"/>
    <property type="match status" value="1"/>
</dbReference>
<dbReference type="SUPFAM" id="SSF58100">
    <property type="entry name" value="Bacterial hemolysins"/>
    <property type="match status" value="1"/>
</dbReference>
<gene>
    <name evidence="2" type="ORF">EAH78_31580</name>
</gene>
<name>A0A502GW55_9PSED</name>
<dbReference type="Proteomes" id="UP000317933">
    <property type="component" value="Unassembled WGS sequence"/>
</dbReference>
<dbReference type="Gene3D" id="1.20.1170.10">
    <property type="match status" value="1"/>
</dbReference>
<evidence type="ECO:0000313" key="3">
    <source>
        <dbReference type="Proteomes" id="UP000317933"/>
    </source>
</evidence>
<feature type="coiled-coil region" evidence="1">
    <location>
        <begin position="276"/>
        <end position="313"/>
    </location>
</feature>
<dbReference type="NCBIfam" id="NF033928">
    <property type="entry name" value="alph_xenorhab_A"/>
    <property type="match status" value="1"/>
</dbReference>
<accession>A0A502GW55</accession>
<comment type="caution">
    <text evidence="2">The sequence shown here is derived from an EMBL/GenBank/DDBJ whole genome shotgun (WGS) entry which is preliminary data.</text>
</comment>